<keyword evidence="7 15" id="KW-0479">Metal-binding</keyword>
<evidence type="ECO:0000256" key="12">
    <source>
        <dbReference type="ARBA" id="ARBA00023136"/>
    </source>
</evidence>
<evidence type="ECO:0000256" key="11">
    <source>
        <dbReference type="ARBA" id="ARBA00023008"/>
    </source>
</evidence>
<evidence type="ECO:0000256" key="7">
    <source>
        <dbReference type="ARBA" id="ARBA00022723"/>
    </source>
</evidence>
<keyword evidence="12 17" id="KW-0472">Membrane</keyword>
<dbReference type="SUPFAM" id="SSF46626">
    <property type="entry name" value="Cytochrome c"/>
    <property type="match status" value="1"/>
</dbReference>
<dbReference type="Proteomes" id="UP001430306">
    <property type="component" value="Unassembled WGS sequence"/>
</dbReference>
<dbReference type="PRINTS" id="PR01166">
    <property type="entry name" value="CYCOXIDASEII"/>
</dbReference>
<dbReference type="NCBIfam" id="TIGR02866">
    <property type="entry name" value="CoxB"/>
    <property type="match status" value="1"/>
</dbReference>
<dbReference type="Pfam" id="PF13442">
    <property type="entry name" value="Cytochrome_CBB3"/>
    <property type="match status" value="1"/>
</dbReference>
<dbReference type="InterPro" id="IPR034236">
    <property type="entry name" value="CuRO_CcO_Caa3_II"/>
</dbReference>
<dbReference type="CDD" id="cd04213">
    <property type="entry name" value="CuRO_CcO_Caa3_II"/>
    <property type="match status" value="1"/>
</dbReference>
<keyword evidence="11" id="KW-0186">Copper</keyword>
<keyword evidence="10 15" id="KW-0408">Iron</keyword>
<keyword evidence="4 15" id="KW-0349">Heme</keyword>
<evidence type="ECO:0000256" key="10">
    <source>
        <dbReference type="ARBA" id="ARBA00023004"/>
    </source>
</evidence>
<feature type="compositionally biased region" description="Polar residues" evidence="16">
    <location>
        <begin position="124"/>
        <end position="136"/>
    </location>
</feature>
<comment type="caution">
    <text evidence="20">The sequence shown here is derived from an EMBL/GenBank/DDBJ whole genome shotgun (WGS) entry which is preliminary data.</text>
</comment>
<organism evidence="20 21">
    <name type="scientific">Rhodopirellula halodulae</name>
    <dbReference type="NCBI Taxonomy" id="2894198"/>
    <lineage>
        <taxon>Bacteria</taxon>
        <taxon>Pseudomonadati</taxon>
        <taxon>Planctomycetota</taxon>
        <taxon>Planctomycetia</taxon>
        <taxon>Pirellulales</taxon>
        <taxon>Pirellulaceae</taxon>
        <taxon>Rhodopirellula</taxon>
    </lineage>
</organism>
<evidence type="ECO:0000256" key="4">
    <source>
        <dbReference type="ARBA" id="ARBA00022617"/>
    </source>
</evidence>
<dbReference type="SUPFAM" id="SSF49503">
    <property type="entry name" value="Cupredoxins"/>
    <property type="match status" value="1"/>
</dbReference>
<evidence type="ECO:0000256" key="2">
    <source>
        <dbReference type="ARBA" id="ARBA00007866"/>
    </source>
</evidence>
<accession>A0ABS8NEM0</accession>
<proteinExistence type="inferred from homology"/>
<dbReference type="InterPro" id="IPR045187">
    <property type="entry name" value="CcO_II"/>
</dbReference>
<name>A0ABS8NEM0_9BACT</name>
<dbReference type="InterPro" id="IPR008972">
    <property type="entry name" value="Cupredoxin"/>
</dbReference>
<feature type="domain" description="Cytochrome c" evidence="19">
    <location>
        <begin position="263"/>
        <end position="355"/>
    </location>
</feature>
<evidence type="ECO:0000256" key="16">
    <source>
        <dbReference type="SAM" id="MobiDB-lite"/>
    </source>
</evidence>
<feature type="region of interest" description="Disordered" evidence="16">
    <location>
        <begin position="122"/>
        <end position="152"/>
    </location>
</feature>
<keyword evidence="21" id="KW-1185">Reference proteome</keyword>
<evidence type="ECO:0000259" key="18">
    <source>
        <dbReference type="PROSITE" id="PS50857"/>
    </source>
</evidence>
<dbReference type="Pfam" id="PF00116">
    <property type="entry name" value="COX2"/>
    <property type="match status" value="1"/>
</dbReference>
<dbReference type="PROSITE" id="PS51007">
    <property type="entry name" value="CYTC"/>
    <property type="match status" value="1"/>
</dbReference>
<dbReference type="InterPro" id="IPR014222">
    <property type="entry name" value="Cyt_c_oxidase_su2"/>
</dbReference>
<reference evidence="20" key="1">
    <citation type="submission" date="2021-11" db="EMBL/GenBank/DDBJ databases">
        <title>Genome sequence.</title>
        <authorList>
            <person name="Sun Q."/>
        </authorList>
    </citation>
    <scope>NUCLEOTIDE SEQUENCE</scope>
    <source>
        <strain evidence="20">JC740</strain>
    </source>
</reference>
<evidence type="ECO:0000313" key="21">
    <source>
        <dbReference type="Proteomes" id="UP001430306"/>
    </source>
</evidence>
<comment type="subcellular location">
    <subcellularLocation>
        <location evidence="1">Membrane</location>
        <topology evidence="1">Multi-pass membrane protein</topology>
    </subcellularLocation>
</comment>
<dbReference type="PROSITE" id="PS50857">
    <property type="entry name" value="COX2_CUA"/>
    <property type="match status" value="1"/>
</dbReference>
<sequence length="355" mass="38808">MLPTPSQSALDPAGTGAESIATLFWWMVSGGALIWALVIGLSVYAIYHPGQHDPKLTRRLVIGGGAVFPTIVLTALLSYGLSMLPELQRPAPDGSLVVEVSGVRWWWRVRYLQSDANVAGTGERLTQQATSDQESTLIDDPGGRDDSSFAGEVNPDLDVRSVEFVESANELHLPVGEPVEFKLLSEDVIHAFWIPALGGKVDMMPGRVNRLKLHPTREGTYRGLCAEYCGTSHTQMMFDVIVHSRESFDQWLLNQEMAADVDRLPEQGLALFKSIGCGACHTIRGVVEAASVGPELTHFGSRLRLGASAMANNEENLRRWIRNAKEVKPDAAMPSFETLSDEELNALVEFLGALQ</sequence>
<evidence type="ECO:0000256" key="13">
    <source>
        <dbReference type="ARBA" id="ARBA00024688"/>
    </source>
</evidence>
<evidence type="ECO:0000256" key="6">
    <source>
        <dbReference type="ARBA" id="ARBA00022692"/>
    </source>
</evidence>
<dbReference type="PANTHER" id="PTHR22888:SF9">
    <property type="entry name" value="CYTOCHROME C OXIDASE SUBUNIT 2"/>
    <property type="match status" value="1"/>
</dbReference>
<keyword evidence="6 17" id="KW-0812">Transmembrane</keyword>
<feature type="transmembrane region" description="Helical" evidence="17">
    <location>
        <begin position="59"/>
        <end position="81"/>
    </location>
</feature>
<evidence type="ECO:0000256" key="3">
    <source>
        <dbReference type="ARBA" id="ARBA00022448"/>
    </source>
</evidence>
<dbReference type="PROSITE" id="PS00078">
    <property type="entry name" value="COX2"/>
    <property type="match status" value="1"/>
</dbReference>
<keyword evidence="8" id="KW-0249">Electron transport</keyword>
<comment type="similarity">
    <text evidence="2">Belongs to the cytochrome c oxidase subunit 2 family.</text>
</comment>
<dbReference type="InterPro" id="IPR009056">
    <property type="entry name" value="Cyt_c-like_dom"/>
</dbReference>
<evidence type="ECO:0000256" key="17">
    <source>
        <dbReference type="SAM" id="Phobius"/>
    </source>
</evidence>
<feature type="transmembrane region" description="Helical" evidence="17">
    <location>
        <begin position="23"/>
        <end position="47"/>
    </location>
</feature>
<evidence type="ECO:0000259" key="19">
    <source>
        <dbReference type="PROSITE" id="PS51007"/>
    </source>
</evidence>
<comment type="function">
    <text evidence="13">Subunits I and II form the functional core of the enzyme complex. Electrons originating in cytochrome c are transferred via heme a and Cu(A) to the binuclear center formed by heme a3 and Cu(B).</text>
</comment>
<evidence type="ECO:0000256" key="8">
    <source>
        <dbReference type="ARBA" id="ARBA00022982"/>
    </source>
</evidence>
<protein>
    <recommendedName>
        <fullName evidence="14">Cytochrome aa3 subunit 2</fullName>
    </recommendedName>
</protein>
<dbReference type="PANTHER" id="PTHR22888">
    <property type="entry name" value="CYTOCHROME C OXIDASE, SUBUNIT II"/>
    <property type="match status" value="1"/>
</dbReference>
<keyword evidence="9 17" id="KW-1133">Transmembrane helix</keyword>
<dbReference type="InterPro" id="IPR001505">
    <property type="entry name" value="Copper_CuA"/>
</dbReference>
<evidence type="ECO:0000256" key="5">
    <source>
        <dbReference type="ARBA" id="ARBA00022660"/>
    </source>
</evidence>
<gene>
    <name evidence="20" type="primary">coxB</name>
    <name evidence="20" type="ORF">LOC71_06945</name>
</gene>
<evidence type="ECO:0000256" key="14">
    <source>
        <dbReference type="ARBA" id="ARBA00031399"/>
    </source>
</evidence>
<keyword evidence="5" id="KW-0679">Respiratory chain</keyword>
<feature type="domain" description="Cytochrome oxidase subunit II copper A binding" evidence="18">
    <location>
        <begin position="93"/>
        <end position="254"/>
    </location>
</feature>
<keyword evidence="3" id="KW-0813">Transport</keyword>
<dbReference type="Gene3D" id="2.60.40.420">
    <property type="entry name" value="Cupredoxins - blue copper proteins"/>
    <property type="match status" value="1"/>
</dbReference>
<evidence type="ECO:0000256" key="9">
    <source>
        <dbReference type="ARBA" id="ARBA00022989"/>
    </source>
</evidence>
<dbReference type="InterPro" id="IPR036909">
    <property type="entry name" value="Cyt_c-like_dom_sf"/>
</dbReference>
<evidence type="ECO:0000256" key="15">
    <source>
        <dbReference type="PROSITE-ProRule" id="PRU00433"/>
    </source>
</evidence>
<dbReference type="EMBL" id="JAJKFW010000014">
    <property type="protein sequence ID" value="MCC9642006.1"/>
    <property type="molecule type" value="Genomic_DNA"/>
</dbReference>
<evidence type="ECO:0000313" key="20">
    <source>
        <dbReference type="EMBL" id="MCC9642006.1"/>
    </source>
</evidence>
<evidence type="ECO:0000256" key="1">
    <source>
        <dbReference type="ARBA" id="ARBA00004141"/>
    </source>
</evidence>
<dbReference type="RefSeq" id="WP_230272588.1">
    <property type="nucleotide sequence ID" value="NZ_JAJKFW010000014.1"/>
</dbReference>
<dbReference type="InterPro" id="IPR002429">
    <property type="entry name" value="CcO_II-like_C"/>
</dbReference>